<dbReference type="EC" id="2.7.7.108" evidence="8"/>
<dbReference type="GO" id="GO:0070733">
    <property type="term" value="F:AMPylase activity"/>
    <property type="evidence" value="ECO:0007669"/>
    <property type="project" value="UniProtKB-EC"/>
</dbReference>
<keyword evidence="10" id="KW-1185">Reference proteome</keyword>
<feature type="binding site" evidence="8">
    <location>
        <position position="131"/>
    </location>
    <ligand>
        <name>ATP</name>
        <dbReference type="ChEBI" id="CHEBI:30616"/>
    </ligand>
</feature>
<dbReference type="EC" id="2.7.7.-" evidence="8"/>
<dbReference type="PANTHER" id="PTHR32057">
    <property type="entry name" value="PROTEIN ADENYLYLTRANSFERASE SELO, MITOCHONDRIAL"/>
    <property type="match status" value="1"/>
</dbReference>
<dbReference type="PANTHER" id="PTHR32057:SF14">
    <property type="entry name" value="PROTEIN ADENYLYLTRANSFERASE SELO, MITOCHONDRIAL"/>
    <property type="match status" value="1"/>
</dbReference>
<keyword evidence="6 8" id="KW-0067">ATP-binding</keyword>
<feature type="binding site" evidence="8">
    <location>
        <position position="181"/>
    </location>
    <ligand>
        <name>ATP</name>
        <dbReference type="ChEBI" id="CHEBI:30616"/>
    </ligand>
</feature>
<keyword evidence="8" id="KW-0464">Manganese</keyword>
<feature type="binding site" evidence="8">
    <location>
        <position position="267"/>
    </location>
    <ligand>
        <name>ATP</name>
        <dbReference type="ChEBI" id="CHEBI:30616"/>
    </ligand>
</feature>
<reference evidence="9 10" key="1">
    <citation type="submission" date="2019-07" db="EMBL/GenBank/DDBJ databases">
        <title>Whole genome shotgun sequence of Thiobacillus plumbophilus NBRC 107929.</title>
        <authorList>
            <person name="Hosoyama A."/>
            <person name="Uohara A."/>
            <person name="Ohji S."/>
            <person name="Ichikawa N."/>
        </authorList>
    </citation>
    <scope>NUCLEOTIDE SEQUENCE [LARGE SCALE GENOMIC DNA]</scope>
    <source>
        <strain evidence="9 10">NBRC 107929</strain>
    </source>
</reference>
<comment type="function">
    <text evidence="8">Nucleotidyltransferase involved in the post-translational modification of proteins. It can catalyze the addition of adenosine monophosphate (AMP) or uridine monophosphate (UMP) to a protein, resulting in modifications known as AMPylation and UMPylation.</text>
</comment>
<feature type="active site" description="Proton acceptor" evidence="8">
    <location>
        <position position="257"/>
    </location>
</feature>
<feature type="binding site" evidence="8">
    <location>
        <position position="267"/>
    </location>
    <ligand>
        <name>Mg(2+)</name>
        <dbReference type="ChEBI" id="CHEBI:18420"/>
    </ligand>
</feature>
<dbReference type="HAMAP" id="MF_00692">
    <property type="entry name" value="SelO"/>
    <property type="match status" value="1"/>
</dbReference>
<comment type="catalytic activity">
    <reaction evidence="8">
        <text>L-seryl-[protein] + UTP = O-(5'-uridylyl)-L-seryl-[protein] + diphosphate</text>
        <dbReference type="Rhea" id="RHEA:64604"/>
        <dbReference type="Rhea" id="RHEA-COMP:9863"/>
        <dbReference type="Rhea" id="RHEA-COMP:16635"/>
        <dbReference type="ChEBI" id="CHEBI:29999"/>
        <dbReference type="ChEBI" id="CHEBI:33019"/>
        <dbReference type="ChEBI" id="CHEBI:46398"/>
        <dbReference type="ChEBI" id="CHEBI:156051"/>
    </reaction>
</comment>
<feature type="binding site" evidence="8">
    <location>
        <position position="98"/>
    </location>
    <ligand>
        <name>ATP</name>
        <dbReference type="ChEBI" id="CHEBI:30616"/>
    </ligand>
</feature>
<comment type="catalytic activity">
    <reaction evidence="8">
        <text>L-tyrosyl-[protein] + UTP = O-(5'-uridylyl)-L-tyrosyl-[protein] + diphosphate</text>
        <dbReference type="Rhea" id="RHEA:83887"/>
        <dbReference type="Rhea" id="RHEA-COMP:10136"/>
        <dbReference type="Rhea" id="RHEA-COMP:20238"/>
        <dbReference type="ChEBI" id="CHEBI:33019"/>
        <dbReference type="ChEBI" id="CHEBI:46398"/>
        <dbReference type="ChEBI" id="CHEBI:46858"/>
        <dbReference type="ChEBI" id="CHEBI:90602"/>
    </reaction>
</comment>
<dbReference type="GO" id="GO:0030145">
    <property type="term" value="F:manganese ion binding"/>
    <property type="evidence" value="ECO:0007669"/>
    <property type="project" value="UniProtKB-UniRule"/>
</dbReference>
<comment type="cofactor">
    <cofactor evidence="8">
        <name>Mg(2+)</name>
        <dbReference type="ChEBI" id="CHEBI:18420"/>
    </cofactor>
    <cofactor evidence="8">
        <name>Mn(2+)</name>
        <dbReference type="ChEBI" id="CHEBI:29035"/>
    </cofactor>
</comment>
<comment type="catalytic activity">
    <reaction evidence="8">
        <text>L-seryl-[protein] + ATP = 3-O-(5'-adenylyl)-L-seryl-[protein] + diphosphate</text>
        <dbReference type="Rhea" id="RHEA:58120"/>
        <dbReference type="Rhea" id="RHEA-COMP:9863"/>
        <dbReference type="Rhea" id="RHEA-COMP:15073"/>
        <dbReference type="ChEBI" id="CHEBI:29999"/>
        <dbReference type="ChEBI" id="CHEBI:30616"/>
        <dbReference type="ChEBI" id="CHEBI:33019"/>
        <dbReference type="ChEBI" id="CHEBI:142516"/>
        <dbReference type="EC" id="2.7.7.108"/>
    </reaction>
</comment>
<comment type="similarity">
    <text evidence="1 8">Belongs to the SELO family.</text>
</comment>
<dbReference type="OrthoDB" id="9776281at2"/>
<gene>
    <name evidence="8" type="primary">ydiU</name>
    <name evidence="8" type="synonym">selO</name>
    <name evidence="9" type="ORF">TPL01_31580</name>
</gene>
<dbReference type="EMBL" id="BKAD01000043">
    <property type="protein sequence ID" value="GEP32020.1"/>
    <property type="molecule type" value="Genomic_DNA"/>
</dbReference>
<dbReference type="NCBIfam" id="NF000658">
    <property type="entry name" value="PRK00029.1"/>
    <property type="match status" value="1"/>
</dbReference>
<feature type="binding site" evidence="8">
    <location>
        <position position="258"/>
    </location>
    <ligand>
        <name>Mg(2+)</name>
        <dbReference type="ChEBI" id="CHEBI:18420"/>
    </ligand>
</feature>
<evidence type="ECO:0000256" key="3">
    <source>
        <dbReference type="ARBA" id="ARBA00022695"/>
    </source>
</evidence>
<feature type="binding site" evidence="8">
    <location>
        <position position="118"/>
    </location>
    <ligand>
        <name>ATP</name>
        <dbReference type="ChEBI" id="CHEBI:30616"/>
    </ligand>
</feature>
<evidence type="ECO:0000256" key="4">
    <source>
        <dbReference type="ARBA" id="ARBA00022723"/>
    </source>
</evidence>
<keyword evidence="4 8" id="KW-0479">Metal-binding</keyword>
<dbReference type="AlphaFoldDB" id="A0A512LC07"/>
<dbReference type="Proteomes" id="UP000321337">
    <property type="component" value="Unassembled WGS sequence"/>
</dbReference>
<evidence type="ECO:0000313" key="9">
    <source>
        <dbReference type="EMBL" id="GEP32020.1"/>
    </source>
</evidence>
<feature type="binding site" evidence="8">
    <location>
        <position position="97"/>
    </location>
    <ligand>
        <name>ATP</name>
        <dbReference type="ChEBI" id="CHEBI:30616"/>
    </ligand>
</feature>
<evidence type="ECO:0000256" key="6">
    <source>
        <dbReference type="ARBA" id="ARBA00022840"/>
    </source>
</evidence>
<dbReference type="RefSeq" id="WP_147074959.1">
    <property type="nucleotide sequence ID" value="NZ_AP021884.1"/>
</dbReference>
<protein>
    <recommendedName>
        <fullName evidence="8">Protein nucleotidyltransferase YdiU</fullName>
        <ecNumber evidence="8">2.7.7.-</ecNumber>
    </recommendedName>
    <alternativeName>
        <fullName evidence="8">Protein adenylyltransferase YdiU</fullName>
        <ecNumber evidence="8">2.7.7.108</ecNumber>
    </alternativeName>
    <alternativeName>
        <fullName evidence="8">Protein uridylyltransferase YdiU</fullName>
        <ecNumber evidence="8">2.7.7.-</ecNumber>
    </alternativeName>
</protein>
<keyword evidence="3 8" id="KW-0548">Nucleotidyltransferase</keyword>
<feature type="binding site" evidence="8">
    <location>
        <position position="188"/>
    </location>
    <ligand>
        <name>ATP</name>
        <dbReference type="ChEBI" id="CHEBI:30616"/>
    </ligand>
</feature>
<feature type="binding site" evidence="8">
    <location>
        <position position="130"/>
    </location>
    <ligand>
        <name>ATP</name>
        <dbReference type="ChEBI" id="CHEBI:30616"/>
    </ligand>
</feature>
<comment type="catalytic activity">
    <reaction evidence="8">
        <text>L-tyrosyl-[protein] + ATP = O-(5'-adenylyl)-L-tyrosyl-[protein] + diphosphate</text>
        <dbReference type="Rhea" id="RHEA:54288"/>
        <dbReference type="Rhea" id="RHEA-COMP:10136"/>
        <dbReference type="Rhea" id="RHEA-COMP:13846"/>
        <dbReference type="ChEBI" id="CHEBI:30616"/>
        <dbReference type="ChEBI" id="CHEBI:33019"/>
        <dbReference type="ChEBI" id="CHEBI:46858"/>
        <dbReference type="ChEBI" id="CHEBI:83624"/>
        <dbReference type="EC" id="2.7.7.108"/>
    </reaction>
</comment>
<evidence type="ECO:0000256" key="2">
    <source>
        <dbReference type="ARBA" id="ARBA00022679"/>
    </source>
</evidence>
<evidence type="ECO:0000313" key="10">
    <source>
        <dbReference type="Proteomes" id="UP000321337"/>
    </source>
</evidence>
<dbReference type="GO" id="GO:0005524">
    <property type="term" value="F:ATP binding"/>
    <property type="evidence" value="ECO:0007669"/>
    <property type="project" value="UniProtKB-UniRule"/>
</dbReference>
<keyword evidence="2 8" id="KW-0808">Transferase</keyword>
<dbReference type="InterPro" id="IPR003846">
    <property type="entry name" value="SelO"/>
</dbReference>
<organism evidence="9 10">
    <name type="scientific">Sulfuriferula plumbiphila</name>
    <dbReference type="NCBI Taxonomy" id="171865"/>
    <lineage>
        <taxon>Bacteria</taxon>
        <taxon>Pseudomonadati</taxon>
        <taxon>Pseudomonadota</taxon>
        <taxon>Betaproteobacteria</taxon>
        <taxon>Nitrosomonadales</taxon>
        <taxon>Sulfuricellaceae</taxon>
        <taxon>Sulfuriferula</taxon>
    </lineage>
</organism>
<evidence type="ECO:0000256" key="8">
    <source>
        <dbReference type="HAMAP-Rule" id="MF_00692"/>
    </source>
</evidence>
<keyword evidence="7 8" id="KW-0460">Magnesium</keyword>
<evidence type="ECO:0000256" key="5">
    <source>
        <dbReference type="ARBA" id="ARBA00022741"/>
    </source>
</evidence>
<proteinExistence type="inferred from homology"/>
<feature type="binding site" evidence="8">
    <location>
        <position position="95"/>
    </location>
    <ligand>
        <name>ATP</name>
        <dbReference type="ChEBI" id="CHEBI:30616"/>
    </ligand>
</feature>
<evidence type="ECO:0000256" key="7">
    <source>
        <dbReference type="ARBA" id="ARBA00022842"/>
    </source>
</evidence>
<comment type="caution">
    <text evidence="9">The sequence shown here is derived from an EMBL/GenBank/DDBJ whole genome shotgun (WGS) entry which is preliminary data.</text>
</comment>
<keyword evidence="5 8" id="KW-0547">Nucleotide-binding</keyword>
<comment type="catalytic activity">
    <reaction evidence="8">
        <text>L-histidyl-[protein] + UTP = N(tele)-(5'-uridylyl)-L-histidyl-[protein] + diphosphate</text>
        <dbReference type="Rhea" id="RHEA:83891"/>
        <dbReference type="Rhea" id="RHEA-COMP:9745"/>
        <dbReference type="Rhea" id="RHEA-COMP:20239"/>
        <dbReference type="ChEBI" id="CHEBI:29979"/>
        <dbReference type="ChEBI" id="CHEBI:33019"/>
        <dbReference type="ChEBI" id="CHEBI:46398"/>
        <dbReference type="ChEBI" id="CHEBI:233474"/>
    </reaction>
</comment>
<accession>A0A512LC07</accession>
<name>A0A512LC07_9PROT</name>
<comment type="catalytic activity">
    <reaction evidence="8">
        <text>L-threonyl-[protein] + ATP = 3-O-(5'-adenylyl)-L-threonyl-[protein] + diphosphate</text>
        <dbReference type="Rhea" id="RHEA:54292"/>
        <dbReference type="Rhea" id="RHEA-COMP:11060"/>
        <dbReference type="Rhea" id="RHEA-COMP:13847"/>
        <dbReference type="ChEBI" id="CHEBI:30013"/>
        <dbReference type="ChEBI" id="CHEBI:30616"/>
        <dbReference type="ChEBI" id="CHEBI:33019"/>
        <dbReference type="ChEBI" id="CHEBI:138113"/>
        <dbReference type="EC" id="2.7.7.108"/>
    </reaction>
</comment>
<dbReference type="GO" id="GO:0000287">
    <property type="term" value="F:magnesium ion binding"/>
    <property type="evidence" value="ECO:0007669"/>
    <property type="project" value="UniProtKB-UniRule"/>
</dbReference>
<dbReference type="Pfam" id="PF02696">
    <property type="entry name" value="SelO"/>
    <property type="match status" value="1"/>
</dbReference>
<sequence>MGNFFTRGLKPLAELPLDPCYAGLSDAYHTPVTPTPLPQPRLVHFNERLAVELGIDTGDQALIDILSGNRPWPAYAPVASVYAGHQFGAWVSQLGDGRALTIAEIRKPDGERVELQLKGAGKTPYSRGSDGRAVLRSSIREYLCSEAMHALGIPTTRSLSLVASPHPVQRETLETAAVVCRVAPSFVRFGQFEFFYHRGQHAQLAPLADHVIAQNFPHLVDRPDRYARWLEEVIERTACLIAQWQTVGFCHGVMNTDNFSILGLTLDYGPFGFMDAFRQHHVCNHSDYEGRYGYDSQPLIGQWNSSRLLQTMLPLLSDNQEEAADIVTDIYERYSSTYSQEALRRWADKLGLREVREGDASLISRLLTILHQSKSDFTRSFRHLSRVRTDSDAPATGVREEIADLQAFDAWVTDYRARLRSEQNTDDAARAARMNQVNPKYVLRNHLAQAAIESAMNDDDTEVAALMRLLNRPYDEQPDMERYAAAPPDELRHLEIGCSS</sequence>
<evidence type="ECO:0000256" key="1">
    <source>
        <dbReference type="ARBA" id="ARBA00009747"/>
    </source>
</evidence>